<evidence type="ECO:0000259" key="5">
    <source>
        <dbReference type="Pfam" id="PF13649"/>
    </source>
</evidence>
<protein>
    <recommendedName>
        <fullName evidence="4">Uncharacterized methyltransferase SAMN05216225_102027</fullName>
        <ecNumber evidence="4">2.1.1.-</ecNumber>
    </recommendedName>
</protein>
<feature type="binding site" evidence="4">
    <location>
        <position position="96"/>
    </location>
    <ligand>
        <name>S-adenosyl-L-methionine</name>
        <dbReference type="ChEBI" id="CHEBI:59789"/>
    </ligand>
</feature>
<dbReference type="SUPFAM" id="SSF53335">
    <property type="entry name" value="S-adenosyl-L-methionine-dependent methyltransferases"/>
    <property type="match status" value="1"/>
</dbReference>
<feature type="binding site" evidence="4">
    <location>
        <position position="74"/>
    </location>
    <ligand>
        <name>S-adenosyl-L-methionine</name>
        <dbReference type="ChEBI" id="CHEBI:59789"/>
    </ligand>
</feature>
<dbReference type="EC" id="2.1.1.-" evidence="4"/>
<organism evidence="6 7">
    <name type="scientific">Ornithinibacillus halophilus</name>
    <dbReference type="NCBI Taxonomy" id="930117"/>
    <lineage>
        <taxon>Bacteria</taxon>
        <taxon>Bacillati</taxon>
        <taxon>Bacillota</taxon>
        <taxon>Bacilli</taxon>
        <taxon>Bacillales</taxon>
        <taxon>Bacillaceae</taxon>
        <taxon>Ornithinibacillus</taxon>
    </lineage>
</organism>
<dbReference type="GO" id="GO:0032259">
    <property type="term" value="P:methylation"/>
    <property type="evidence" value="ECO:0007669"/>
    <property type="project" value="UniProtKB-KW"/>
</dbReference>
<keyword evidence="1 4" id="KW-0489">Methyltransferase</keyword>
<evidence type="ECO:0000313" key="7">
    <source>
        <dbReference type="Proteomes" id="UP000183988"/>
    </source>
</evidence>
<dbReference type="CDD" id="cd02440">
    <property type="entry name" value="AdoMet_MTases"/>
    <property type="match status" value="1"/>
</dbReference>
<accession>A0A1M5HXM6</accession>
<dbReference type="Gene3D" id="3.40.50.150">
    <property type="entry name" value="Vaccinia Virus protein VP39"/>
    <property type="match status" value="1"/>
</dbReference>
<keyword evidence="3 4" id="KW-0949">S-adenosyl-L-methionine</keyword>
<reference evidence="6 7" key="1">
    <citation type="submission" date="2016-11" db="EMBL/GenBank/DDBJ databases">
        <authorList>
            <person name="Jaros S."/>
            <person name="Januszkiewicz K."/>
            <person name="Wedrychowicz H."/>
        </authorList>
    </citation>
    <scope>NUCLEOTIDE SEQUENCE [LARGE SCALE GENOMIC DNA]</scope>
    <source>
        <strain evidence="6 7">IBRC-M 10683</strain>
    </source>
</reference>
<comment type="similarity">
    <text evidence="4">Belongs to the methyltransferase superfamily. YrrT family.</text>
</comment>
<evidence type="ECO:0000256" key="2">
    <source>
        <dbReference type="ARBA" id="ARBA00022679"/>
    </source>
</evidence>
<proteinExistence type="inferred from homology"/>
<dbReference type="Pfam" id="PF13649">
    <property type="entry name" value="Methyltransf_25"/>
    <property type="match status" value="1"/>
</dbReference>
<gene>
    <name evidence="6" type="ORF">SAMN05216225_102027</name>
</gene>
<dbReference type="InterPro" id="IPR029063">
    <property type="entry name" value="SAM-dependent_MTases_sf"/>
</dbReference>
<dbReference type="HAMAP" id="MF_02100">
    <property type="entry name" value="Methyltr_YrrT"/>
    <property type="match status" value="1"/>
</dbReference>
<evidence type="ECO:0000256" key="1">
    <source>
        <dbReference type="ARBA" id="ARBA00022603"/>
    </source>
</evidence>
<evidence type="ECO:0000256" key="3">
    <source>
        <dbReference type="ARBA" id="ARBA00022691"/>
    </source>
</evidence>
<evidence type="ECO:0000313" key="6">
    <source>
        <dbReference type="EMBL" id="SHG20761.1"/>
    </source>
</evidence>
<dbReference type="GO" id="GO:0008757">
    <property type="term" value="F:S-adenosylmethionine-dependent methyltransferase activity"/>
    <property type="evidence" value="ECO:0007669"/>
    <property type="project" value="UniProtKB-UniRule"/>
</dbReference>
<comment type="function">
    <text evidence="4">Could be a S-adenosyl-L-methionine-dependent methyltransferase.</text>
</comment>
<evidence type="ECO:0000256" key="4">
    <source>
        <dbReference type="HAMAP-Rule" id="MF_02100"/>
    </source>
</evidence>
<dbReference type="AlphaFoldDB" id="A0A1M5HXM6"/>
<keyword evidence="7" id="KW-1185">Reference proteome</keyword>
<feature type="domain" description="Methyltransferase" evidence="5">
    <location>
        <begin position="49"/>
        <end position="139"/>
    </location>
</feature>
<dbReference type="PANTHER" id="PTHR43861">
    <property type="entry name" value="TRANS-ACONITATE 2-METHYLTRANSFERASE-RELATED"/>
    <property type="match status" value="1"/>
</dbReference>
<dbReference type="InterPro" id="IPR023553">
    <property type="entry name" value="Uncharacterised_MeTfrase_YrrT"/>
</dbReference>
<feature type="binding site" evidence="4">
    <location>
        <position position="53"/>
    </location>
    <ligand>
        <name>S-adenosyl-L-methionine</name>
        <dbReference type="ChEBI" id="CHEBI:59789"/>
    </ligand>
</feature>
<dbReference type="EMBL" id="FQVW01000020">
    <property type="protein sequence ID" value="SHG20761.1"/>
    <property type="molecule type" value="Genomic_DNA"/>
</dbReference>
<dbReference type="Proteomes" id="UP000183988">
    <property type="component" value="Unassembled WGS sequence"/>
</dbReference>
<dbReference type="OrthoDB" id="465705at2"/>
<name>A0A1M5HXM6_9BACI</name>
<dbReference type="RefSeq" id="WP_072890392.1">
    <property type="nucleotide sequence ID" value="NZ_FQVW01000020.1"/>
</dbReference>
<dbReference type="STRING" id="930117.SAMN05216225_102027"/>
<dbReference type="InterPro" id="IPR041698">
    <property type="entry name" value="Methyltransf_25"/>
</dbReference>
<keyword evidence="2 4" id="KW-0808">Transferase</keyword>
<sequence length="212" mass="24372">MGREFLGIFEEWAESYDQTVIGANPQYEEVFKDYDIILDKVVENTYGTVLEFGTGTGNLSKRLLEAGHQVIGIEPSTAMRDIAQEKIPDLEVLDGDFINFPEQSVPINTITSTYAFHHLTDYEKEKAVSQFYDILSTDGKIVFADTVFESMTAKQKMIQDAINKGFKDLEADLNREYYPTLDVIERIFTTNNFELTYQQMNDFVWLLIANKR</sequence>